<keyword evidence="2" id="KW-1185">Reference proteome</keyword>
<name>A0ABU8PFQ8_9HYPH</name>
<accession>A0ABU8PFQ8</accession>
<sequence length="276" mass="29312">MQSIKGFSGKLKRSGAVIISAAGFVAFNAGTAWSQSSADDLSQQLANPLASLISVPLQNNFDFRAGANKDGFAYGLNIQPVIPFSLNDEWNIISRTIIPIAYRDYMPGGSVSGLGDINASFFLSPKKAGPGGLIWGVGPVFLLPSATGDYLGSGKLGLGPTAVALIQEKAWTIGALGNHIWSVAGSSDRQDVSASYLQPFVSYNLGQGRSVSLSVDSTYDWEAKQWTVPINLGATQVFKVNDQAMSFQVGGRYYADGPAGTPEWGLRTTLTFLFPE</sequence>
<proteinExistence type="predicted"/>
<reference evidence="1 2" key="1">
    <citation type="submission" date="2023-12" db="EMBL/GenBank/DDBJ databases">
        <title>Gut-associated functions are favored during microbiome assembly across C. elegans life.</title>
        <authorList>
            <person name="Zimmermann J."/>
        </authorList>
    </citation>
    <scope>NUCLEOTIDE SEQUENCE [LARGE SCALE GENOMIC DNA]</scope>
    <source>
        <strain evidence="1 2">MYb71</strain>
    </source>
</reference>
<evidence type="ECO:0000313" key="1">
    <source>
        <dbReference type="EMBL" id="MEJ5021090.1"/>
    </source>
</evidence>
<gene>
    <name evidence="1" type="ORF">WH297_15315</name>
</gene>
<dbReference type="EMBL" id="JBBGZH010000002">
    <property type="protein sequence ID" value="MEJ5021090.1"/>
    <property type="molecule type" value="Genomic_DNA"/>
</dbReference>
<comment type="caution">
    <text evidence="1">The sequence shown here is derived from an EMBL/GenBank/DDBJ whole genome shotgun (WGS) entry which is preliminary data.</text>
</comment>
<organism evidence="1 2">
    <name type="scientific">Ochrobactrum vermis</name>
    <dbReference type="NCBI Taxonomy" id="1827297"/>
    <lineage>
        <taxon>Bacteria</taxon>
        <taxon>Pseudomonadati</taxon>
        <taxon>Pseudomonadota</taxon>
        <taxon>Alphaproteobacteria</taxon>
        <taxon>Hyphomicrobiales</taxon>
        <taxon>Brucellaceae</taxon>
        <taxon>Brucella/Ochrobactrum group</taxon>
        <taxon>Ochrobactrum</taxon>
    </lineage>
</organism>
<dbReference type="RefSeq" id="WP_105543569.1">
    <property type="nucleotide sequence ID" value="NZ_JBBGZH010000002.1"/>
</dbReference>
<protein>
    <submittedName>
        <fullName evidence="1">Transporter</fullName>
    </submittedName>
</protein>
<dbReference type="Proteomes" id="UP001375812">
    <property type="component" value="Unassembled WGS sequence"/>
</dbReference>
<evidence type="ECO:0000313" key="2">
    <source>
        <dbReference type="Proteomes" id="UP001375812"/>
    </source>
</evidence>